<protein>
    <submittedName>
        <fullName evidence="1">Phage portal protein</fullName>
    </submittedName>
</protein>
<organism evidence="1 2">
    <name type="scientific">Candidatus Avacidaminococcus intestinavium</name>
    <dbReference type="NCBI Taxonomy" id="2840684"/>
    <lineage>
        <taxon>Bacteria</taxon>
        <taxon>Bacillati</taxon>
        <taxon>Bacillota</taxon>
        <taxon>Negativicutes</taxon>
        <taxon>Acidaminococcales</taxon>
        <taxon>Acidaminococcaceae</taxon>
        <taxon>Acidaminococcaceae incertae sedis</taxon>
        <taxon>Candidatus Avacidaminococcus</taxon>
    </lineage>
</organism>
<proteinExistence type="predicted"/>
<name>A0A9D1MRA6_9FIRM</name>
<dbReference type="Proteomes" id="UP000824099">
    <property type="component" value="Unassembled WGS sequence"/>
</dbReference>
<evidence type="ECO:0000313" key="1">
    <source>
        <dbReference type="EMBL" id="HIU64709.1"/>
    </source>
</evidence>
<sequence>MDAINQGIGWVYVYLDDTGAFKQQRFSPYEILPFWRDEDYTKLDMVVRIYDVNVKNANINRNVNMLDGTAPVIAVPAPRFYDVIQINDGKTSGQEAGGYKTVSGFRKVN</sequence>
<gene>
    <name evidence="1" type="ORF">IAB06_06730</name>
</gene>
<reference evidence="1" key="1">
    <citation type="submission" date="2020-10" db="EMBL/GenBank/DDBJ databases">
        <authorList>
            <person name="Gilroy R."/>
        </authorList>
    </citation>
    <scope>NUCLEOTIDE SEQUENCE</scope>
    <source>
        <strain evidence="1">CHK160-1198</strain>
    </source>
</reference>
<evidence type="ECO:0000313" key="2">
    <source>
        <dbReference type="Proteomes" id="UP000824099"/>
    </source>
</evidence>
<accession>A0A9D1MRA6</accession>
<reference evidence="1" key="2">
    <citation type="journal article" date="2021" name="PeerJ">
        <title>Extensive microbial diversity within the chicken gut microbiome revealed by metagenomics and culture.</title>
        <authorList>
            <person name="Gilroy R."/>
            <person name="Ravi A."/>
            <person name="Getino M."/>
            <person name="Pursley I."/>
            <person name="Horton D.L."/>
            <person name="Alikhan N.F."/>
            <person name="Baker D."/>
            <person name="Gharbi K."/>
            <person name="Hall N."/>
            <person name="Watson M."/>
            <person name="Adriaenssens E.M."/>
            <person name="Foster-Nyarko E."/>
            <person name="Jarju S."/>
            <person name="Secka A."/>
            <person name="Antonio M."/>
            <person name="Oren A."/>
            <person name="Chaudhuri R.R."/>
            <person name="La Ragione R."/>
            <person name="Hildebrand F."/>
            <person name="Pallen M.J."/>
        </authorList>
    </citation>
    <scope>NUCLEOTIDE SEQUENCE</scope>
    <source>
        <strain evidence="1">CHK160-1198</strain>
    </source>
</reference>
<dbReference type="AlphaFoldDB" id="A0A9D1MRA6"/>
<dbReference type="EMBL" id="DVNI01000112">
    <property type="protein sequence ID" value="HIU64709.1"/>
    <property type="molecule type" value="Genomic_DNA"/>
</dbReference>
<comment type="caution">
    <text evidence="1">The sequence shown here is derived from an EMBL/GenBank/DDBJ whole genome shotgun (WGS) entry which is preliminary data.</text>
</comment>